<reference evidence="3 4" key="1">
    <citation type="submission" date="2013-05" db="EMBL/GenBank/DDBJ databases">
        <title>Drechslerella stenobrocha genome reveals carnivorous origination and mechanical trapping mechanism of predatory fungi.</title>
        <authorList>
            <person name="Liu X."/>
            <person name="Zhang W."/>
            <person name="Liu K."/>
        </authorList>
    </citation>
    <scope>NUCLEOTIDE SEQUENCE [LARGE SCALE GENOMIC DNA]</scope>
    <source>
        <strain evidence="3 4">248</strain>
    </source>
</reference>
<organism evidence="3 4">
    <name type="scientific">Drechslerella stenobrocha 248</name>
    <dbReference type="NCBI Taxonomy" id="1043628"/>
    <lineage>
        <taxon>Eukaryota</taxon>
        <taxon>Fungi</taxon>
        <taxon>Dikarya</taxon>
        <taxon>Ascomycota</taxon>
        <taxon>Pezizomycotina</taxon>
        <taxon>Orbiliomycetes</taxon>
        <taxon>Orbiliales</taxon>
        <taxon>Orbiliaceae</taxon>
        <taxon>Drechslerella</taxon>
    </lineage>
</organism>
<dbReference type="SUPFAM" id="SSF53383">
    <property type="entry name" value="PLP-dependent transferases"/>
    <property type="match status" value="2"/>
</dbReference>
<proteinExistence type="inferred from homology"/>
<evidence type="ECO:0000313" key="3">
    <source>
        <dbReference type="EMBL" id="EWC47619.1"/>
    </source>
</evidence>
<dbReference type="PANTHER" id="PTHR46101">
    <property type="match status" value="1"/>
</dbReference>
<dbReference type="AlphaFoldDB" id="W7HVS6"/>
<protein>
    <recommendedName>
        <fullName evidence="5">Pyridoxal phosphate-dependent transferase</fullName>
    </recommendedName>
</protein>
<dbReference type="GO" id="GO:0016831">
    <property type="term" value="F:carboxy-lyase activity"/>
    <property type="evidence" value="ECO:0007669"/>
    <property type="project" value="UniProtKB-KW"/>
</dbReference>
<keyword evidence="2" id="KW-0210">Decarboxylase</keyword>
<dbReference type="Proteomes" id="UP000024837">
    <property type="component" value="Unassembled WGS sequence"/>
</dbReference>
<dbReference type="PANTHER" id="PTHR46101:SF2">
    <property type="entry name" value="SERINE DECARBOXYLASE"/>
    <property type="match status" value="1"/>
</dbReference>
<evidence type="ECO:0000256" key="2">
    <source>
        <dbReference type="ARBA" id="ARBA00022793"/>
    </source>
</evidence>
<dbReference type="HOGENOM" id="CLU_294391_0_0_1"/>
<comment type="similarity">
    <text evidence="1">Belongs to the group II decarboxylase family.</text>
</comment>
<dbReference type="Gene3D" id="3.40.640.10">
    <property type="entry name" value="Type I PLP-dependent aspartate aminotransferase-like (Major domain)"/>
    <property type="match status" value="1"/>
</dbReference>
<accession>W7HVS6</accession>
<evidence type="ECO:0000256" key="1">
    <source>
        <dbReference type="ARBA" id="ARBA00009533"/>
    </source>
</evidence>
<dbReference type="InterPro" id="IPR015421">
    <property type="entry name" value="PyrdxlP-dep_Trfase_major"/>
</dbReference>
<sequence length="970" mass="106479">MLLGPKVATDSIIQKAFDDGQNQWIDDPIISQWRDAGHRIHKVLGEANELHKSWSASSSLPFAPSSDRLWAEAGRAMAQAGLPWHTNQLGMPTELDTSFEFHFKYFEQLAIREKGARVGDANAAGYVSNPYEANCYCIRALQQDLRETCPTSRPVLVYDNFNQDIIRSAEILFGLDLYRVNLKLPLEDIQRDLRIVTGGNRPIIFAASLAAENGGYDDLTTISEISQRVPLLLHVDASRNFDYITTLSKEEREKLGVEQLKLDVKPLRQPLKKSTSDGSSVIVVSSLAAGGANHTYPAPVVALKPASLGGKSKKVAYIRGLDSTLAGSRDAMTSLWMALQEIRFGAPGFQTIYQRCASMRTALMEALSSLGNSGVSAFACPYSLDVIIQSCSKEQTDGLLSLGGVLTGTGGVMLTLQPSVGVNDISSVLKALVPSATIPIAEQVSAYTAFSTAYRVPQHTIDELSTTVQTWKIRSRSAAGYPLHLGSYSALGPVIGRFLDLEIPGAWLDAASNELLKSRMQTFGLRTQHEISQFKASFTNGSTMGNRLGIHAALAKLPGAFVYFSAESHYSVSKTVQDCDLLTNRWSARRPRYTCVPCDNDGRMMVDALVKQALSDWEYCLRHGEEYRMVLFANMGTTFLGARDDLKRICSGLLEVGIQISYIHIDGALDFGYGNCGVTLGPPGVTDQGMPVVQGITVSHHKVMGGMVSGEVFCWSPTGNRSPCLDWKVDPRIIFEAWLYAEAYSQTDLTQMFRYGRQNALLLEADLKRIGFATKLGPDSVTVVLERPPAWIVEEFSLRPEGNWVHFITMAHISHETIDLFCSRLSSLDKQCLTAFSYIRPLLTAAMKRPVKLNRLFCQSSLAERVTRLAMEAAPAIPSGSSEWATVLKTAVRSALSVVVLDNCGQIEAVLLINSLRDSSMRVGPLLLQKHHLGDADAIVDISKQLAGFMARHMRVTLQVDSSSYALYEM</sequence>
<keyword evidence="2" id="KW-0456">Lyase</keyword>
<evidence type="ECO:0000313" key="4">
    <source>
        <dbReference type="Proteomes" id="UP000024837"/>
    </source>
</evidence>
<dbReference type="InterPro" id="IPR051151">
    <property type="entry name" value="Group_II_Decarboxylase"/>
</dbReference>
<keyword evidence="4" id="KW-1185">Reference proteome</keyword>
<dbReference type="OrthoDB" id="2161780at2759"/>
<evidence type="ECO:0008006" key="5">
    <source>
        <dbReference type="Google" id="ProtNLM"/>
    </source>
</evidence>
<dbReference type="EMBL" id="KI966409">
    <property type="protein sequence ID" value="EWC47619.1"/>
    <property type="molecule type" value="Genomic_DNA"/>
</dbReference>
<dbReference type="InterPro" id="IPR015424">
    <property type="entry name" value="PyrdxlP-dep_Trfase"/>
</dbReference>
<gene>
    <name evidence="3" type="ORF">DRE_03239</name>
</gene>
<name>W7HVS6_9PEZI</name>